<proteinExistence type="predicted"/>
<dbReference type="InterPro" id="IPR011123">
    <property type="entry name" value="Y_Y_Y"/>
</dbReference>
<evidence type="ECO:0000256" key="1">
    <source>
        <dbReference type="SAM" id="Phobius"/>
    </source>
</evidence>
<dbReference type="GO" id="GO:0006355">
    <property type="term" value="P:regulation of DNA-templated transcription"/>
    <property type="evidence" value="ECO:0007669"/>
    <property type="project" value="InterPro"/>
</dbReference>
<dbReference type="InterPro" id="IPR013783">
    <property type="entry name" value="Ig-like_fold"/>
</dbReference>
<gene>
    <name evidence="3" type="ORF">BC781_102460</name>
</gene>
<feature type="transmembrane region" description="Helical" evidence="1">
    <location>
        <begin position="727"/>
        <end position="752"/>
    </location>
</feature>
<evidence type="ECO:0000313" key="3">
    <source>
        <dbReference type="EMBL" id="PWJ42914.1"/>
    </source>
</evidence>
<evidence type="ECO:0000259" key="2">
    <source>
        <dbReference type="Pfam" id="PF07495"/>
    </source>
</evidence>
<dbReference type="SUPFAM" id="SSF46894">
    <property type="entry name" value="C-terminal effector domain of the bipartite response regulators"/>
    <property type="match status" value="1"/>
</dbReference>
<keyword evidence="1" id="KW-1133">Transmembrane helix</keyword>
<keyword evidence="1" id="KW-0812">Transmembrane</keyword>
<dbReference type="Pfam" id="PF07495">
    <property type="entry name" value="Y_Y_Y"/>
    <property type="match status" value="1"/>
</dbReference>
<reference evidence="3 4" key="1">
    <citation type="submission" date="2018-03" db="EMBL/GenBank/DDBJ databases">
        <title>Genomic Encyclopedia of Archaeal and Bacterial Type Strains, Phase II (KMG-II): from individual species to whole genera.</title>
        <authorList>
            <person name="Goeker M."/>
        </authorList>
    </citation>
    <scope>NUCLEOTIDE SEQUENCE [LARGE SCALE GENOMIC DNA]</scope>
    <source>
        <strain evidence="3 4">DSM 28229</strain>
    </source>
</reference>
<dbReference type="InterPro" id="IPR016032">
    <property type="entry name" value="Sig_transdc_resp-reg_C-effctor"/>
</dbReference>
<dbReference type="EMBL" id="QGDO01000002">
    <property type="protein sequence ID" value="PWJ42914.1"/>
    <property type="molecule type" value="Genomic_DNA"/>
</dbReference>
<comment type="caution">
    <text evidence="3">The sequence shown here is derived from an EMBL/GenBank/DDBJ whole genome shotgun (WGS) entry which is preliminary data.</text>
</comment>
<feature type="domain" description="Two component regulator three Y" evidence="2">
    <location>
        <begin position="664"/>
        <end position="721"/>
    </location>
</feature>
<name>A0A315ZDT5_SEDFL</name>
<keyword evidence="1" id="KW-0472">Membrane</keyword>
<dbReference type="Gene3D" id="2.60.40.10">
    <property type="entry name" value="Immunoglobulins"/>
    <property type="match status" value="1"/>
</dbReference>
<evidence type="ECO:0000313" key="4">
    <source>
        <dbReference type="Proteomes" id="UP000245535"/>
    </source>
</evidence>
<protein>
    <submittedName>
        <fullName evidence="3">YXYXY domain-containing protein</fullName>
    </submittedName>
</protein>
<dbReference type="GO" id="GO:0003677">
    <property type="term" value="F:DNA binding"/>
    <property type="evidence" value="ECO:0007669"/>
    <property type="project" value="InterPro"/>
</dbReference>
<dbReference type="InterPro" id="IPR015943">
    <property type="entry name" value="WD40/YVTN_repeat-like_dom_sf"/>
</dbReference>
<accession>A0A315ZDT5</accession>
<dbReference type="Proteomes" id="UP000245535">
    <property type="component" value="Unassembled WGS sequence"/>
</dbReference>
<organism evidence="3 4">
    <name type="scientific">Sediminitomix flava</name>
    <dbReference type="NCBI Taxonomy" id="379075"/>
    <lineage>
        <taxon>Bacteria</taxon>
        <taxon>Pseudomonadati</taxon>
        <taxon>Bacteroidota</taxon>
        <taxon>Cytophagia</taxon>
        <taxon>Cytophagales</taxon>
        <taxon>Flammeovirgaceae</taxon>
        <taxon>Sediminitomix</taxon>
    </lineage>
</organism>
<dbReference type="AlphaFoldDB" id="A0A315ZDT5"/>
<keyword evidence="4" id="KW-1185">Reference proteome</keyword>
<dbReference type="Gene3D" id="2.130.10.10">
    <property type="entry name" value="YVTN repeat-like/Quinoprotein amine dehydrogenase"/>
    <property type="match status" value="1"/>
</dbReference>
<sequence>MESKLKDFFRGGIREPRNTGHKMNFSLSLRIIPFLLITILVTKANSVIPIVKSYDKQVYQAGNQNWDIDIDDDGVVYIGNSKGLLCNILGEWNLSQLPDKGFISAVLSDDDVIWTGGKQIGYFDKSSDSLTYHFLKDLEGWMVWNIEQLGDYVYFQTEAKFYKIHRSTKEIIEINPSKRIWSFTIWDEQVWLMFNNGEIGYLEDDKFKRVSFFPEIEGKEVRKLLVHNDKLILFLLHGEIIQYDREKLMTLPLPEELKGKAFFTACSYGEELLCIGTITNGIAVIDTKGNLIKSANASTGLIDNTVLAVKVDKQGDIWMGLDYGLAEMEHQSALQDVFKGAGVYDAVDFEGKTYLATNKGLYESNREGGFSLFGSTGGQVWGLKVINDELFISHNRGLMTLKNGAMTYPQNIIGFIDVSKFGNSPYYVVSTYEGVLLMKREDNRFYPLENLHIQELPKLTYDHKNDCIWTEARDKVVHKLLLKQDNSVEKTRFDNLKRVFPTKKGLYFSDGKNILQYQKEHFFVSENRLIEQVNGTNFKFLDISLDGNALSYISEQEIGLLVRLPDGNVHSYSSLLGSLSDGLLNGYEFLSLEENTLRIATDRGLVILDYNFRSEFRTATDPVISSITVLGDQPQKVFYPFNTKGVSLPSGPKDFLIRGIVNSSKYDAIEYRWRLFPLEQDWSEWGKSADKIIYSHIPGGDYEFQLQSRSNGGEVQEEQIAISIDLLWYQTWVGVIVVIVSVFTLLFAFYYITHYLNKRKLAVQKDYFQKQQTKKTLEMKNDQLLQYVEIIGHKNSILNQIKEALEKMRNKEAQRWINLIESEVKNEKKEFLFHKLFSEIHQDFISRISEEYPILTSNDIRILSFIRINLDKYEIANLMHISPRSLDTSRYRIRKKMDLDPQEDLSQFIRNF</sequence>